<dbReference type="Pfam" id="PF19269">
    <property type="entry name" value="Anticodon_2"/>
    <property type="match status" value="1"/>
</dbReference>
<dbReference type="Proteomes" id="UP000316545">
    <property type="component" value="Unassembled WGS sequence"/>
</dbReference>
<dbReference type="PRINTS" id="PR00987">
    <property type="entry name" value="TRNASYNTHGLU"/>
</dbReference>
<name>A0A560GAG3_9PROT</name>
<dbReference type="PROSITE" id="PS00178">
    <property type="entry name" value="AA_TRNA_LIGASE_I"/>
    <property type="match status" value="1"/>
</dbReference>
<keyword evidence="7 8" id="KW-0030">Aminoacyl-tRNA synthetase</keyword>
<evidence type="ECO:0000259" key="10">
    <source>
        <dbReference type="Pfam" id="PF19269"/>
    </source>
</evidence>
<dbReference type="InterPro" id="IPR001412">
    <property type="entry name" value="aa-tRNA-synth_I_CS"/>
</dbReference>
<dbReference type="RefSeq" id="WP_145615578.1">
    <property type="nucleotide sequence ID" value="NZ_JAYNFR010000012.1"/>
</dbReference>
<dbReference type="InterPro" id="IPR033910">
    <property type="entry name" value="GluRS_core"/>
</dbReference>
<evidence type="ECO:0000313" key="11">
    <source>
        <dbReference type="EMBL" id="TWB30764.1"/>
    </source>
</evidence>
<evidence type="ECO:0000256" key="8">
    <source>
        <dbReference type="HAMAP-Rule" id="MF_00022"/>
    </source>
</evidence>
<dbReference type="GO" id="GO:0006424">
    <property type="term" value="P:glutamyl-tRNA aminoacylation"/>
    <property type="evidence" value="ECO:0007669"/>
    <property type="project" value="UniProtKB-UniRule"/>
</dbReference>
<evidence type="ECO:0000256" key="4">
    <source>
        <dbReference type="ARBA" id="ARBA00022741"/>
    </source>
</evidence>
<evidence type="ECO:0000259" key="9">
    <source>
        <dbReference type="Pfam" id="PF00749"/>
    </source>
</evidence>
<proteinExistence type="inferred from homology"/>
<evidence type="ECO:0000256" key="1">
    <source>
        <dbReference type="ARBA" id="ARBA00007894"/>
    </source>
</evidence>
<dbReference type="Gene3D" id="3.40.50.620">
    <property type="entry name" value="HUPs"/>
    <property type="match status" value="1"/>
</dbReference>
<dbReference type="HAMAP" id="MF_00022">
    <property type="entry name" value="Glu_tRNA_synth_type1"/>
    <property type="match status" value="1"/>
</dbReference>
<dbReference type="InterPro" id="IPR014729">
    <property type="entry name" value="Rossmann-like_a/b/a_fold"/>
</dbReference>
<comment type="subcellular location">
    <subcellularLocation>
        <location evidence="8">Cytoplasm</location>
    </subcellularLocation>
</comment>
<keyword evidence="3 8" id="KW-0436">Ligase</keyword>
<dbReference type="InterPro" id="IPR045462">
    <property type="entry name" value="aa-tRNA-synth_I_cd-bd"/>
</dbReference>
<dbReference type="GO" id="GO:0004818">
    <property type="term" value="F:glutamate-tRNA ligase activity"/>
    <property type="evidence" value="ECO:0007669"/>
    <property type="project" value="UniProtKB-UniRule"/>
</dbReference>
<comment type="similarity">
    <text evidence="1 8">Belongs to the class-I aminoacyl-tRNA synthetase family. Glutamate--tRNA ligase type 1 subfamily.</text>
</comment>
<dbReference type="EC" id="6.1.1.17" evidence="8"/>
<keyword evidence="5 8" id="KW-0067">ATP-binding</keyword>
<dbReference type="InterPro" id="IPR004527">
    <property type="entry name" value="Glu-tRNA-ligase_bac/mito"/>
</dbReference>
<dbReference type="EMBL" id="VITO01000002">
    <property type="protein sequence ID" value="TWB30764.1"/>
    <property type="molecule type" value="Genomic_DNA"/>
</dbReference>
<dbReference type="PANTHER" id="PTHR43311">
    <property type="entry name" value="GLUTAMATE--TRNA LIGASE"/>
    <property type="match status" value="1"/>
</dbReference>
<keyword evidence="12" id="KW-1185">Reference proteome</keyword>
<evidence type="ECO:0000256" key="2">
    <source>
        <dbReference type="ARBA" id="ARBA00022490"/>
    </source>
</evidence>
<dbReference type="PANTHER" id="PTHR43311:SF2">
    <property type="entry name" value="GLUTAMATE--TRNA LIGASE, MITOCHONDRIAL-RELATED"/>
    <property type="match status" value="1"/>
</dbReference>
<feature type="domain" description="Aminoacyl-tRNA synthetase class I anticodon-binding" evidence="10">
    <location>
        <begin position="378"/>
        <end position="449"/>
    </location>
</feature>
<feature type="domain" description="Glutamyl/glutaminyl-tRNA synthetase class Ib catalytic" evidence="9">
    <location>
        <begin position="4"/>
        <end position="313"/>
    </location>
</feature>
<dbReference type="GO" id="GO:0000049">
    <property type="term" value="F:tRNA binding"/>
    <property type="evidence" value="ECO:0007669"/>
    <property type="project" value="InterPro"/>
</dbReference>
<organism evidence="11 12">
    <name type="scientific">Nitrospirillum amazonense</name>
    <dbReference type="NCBI Taxonomy" id="28077"/>
    <lineage>
        <taxon>Bacteria</taxon>
        <taxon>Pseudomonadati</taxon>
        <taxon>Pseudomonadota</taxon>
        <taxon>Alphaproteobacteria</taxon>
        <taxon>Rhodospirillales</taxon>
        <taxon>Azospirillaceae</taxon>
        <taxon>Nitrospirillum</taxon>
    </lineage>
</organism>
<comment type="caution">
    <text evidence="8">Lacks conserved residue(s) required for the propagation of feature annotation.</text>
</comment>
<keyword evidence="2 8" id="KW-0963">Cytoplasm</keyword>
<comment type="catalytic activity">
    <reaction evidence="8">
        <text>tRNA(Glu) + L-glutamate + ATP = L-glutamyl-tRNA(Glu) + AMP + diphosphate</text>
        <dbReference type="Rhea" id="RHEA:23540"/>
        <dbReference type="Rhea" id="RHEA-COMP:9663"/>
        <dbReference type="Rhea" id="RHEA-COMP:9680"/>
        <dbReference type="ChEBI" id="CHEBI:29985"/>
        <dbReference type="ChEBI" id="CHEBI:30616"/>
        <dbReference type="ChEBI" id="CHEBI:33019"/>
        <dbReference type="ChEBI" id="CHEBI:78442"/>
        <dbReference type="ChEBI" id="CHEBI:78520"/>
        <dbReference type="ChEBI" id="CHEBI:456215"/>
        <dbReference type="EC" id="6.1.1.17"/>
    </reaction>
</comment>
<dbReference type="SUPFAM" id="SSF48163">
    <property type="entry name" value="An anticodon-binding domain of class I aminoacyl-tRNA synthetases"/>
    <property type="match status" value="1"/>
</dbReference>
<evidence type="ECO:0000256" key="6">
    <source>
        <dbReference type="ARBA" id="ARBA00022917"/>
    </source>
</evidence>
<dbReference type="InterPro" id="IPR008925">
    <property type="entry name" value="aa_tRNA-synth_I_cd-bd_sf"/>
</dbReference>
<comment type="caution">
    <text evidence="11">The sequence shown here is derived from an EMBL/GenBank/DDBJ whole genome shotgun (WGS) entry which is preliminary data.</text>
</comment>
<evidence type="ECO:0000313" key="12">
    <source>
        <dbReference type="Proteomes" id="UP000316545"/>
    </source>
</evidence>
<comment type="function">
    <text evidence="8">Catalyzes the attachment of glutamate to tRNA(Glu) in a two-step reaction: glutamate is first activated by ATP to form Glu-AMP and then transferred to the acceptor end of tRNA(Glu).</text>
</comment>
<comment type="subunit">
    <text evidence="8">Monomer.</text>
</comment>
<evidence type="ECO:0000256" key="3">
    <source>
        <dbReference type="ARBA" id="ARBA00022598"/>
    </source>
</evidence>
<accession>A0A560GAG3</accession>
<dbReference type="CDD" id="cd00808">
    <property type="entry name" value="GluRS_core"/>
    <property type="match status" value="1"/>
</dbReference>
<dbReference type="InterPro" id="IPR020058">
    <property type="entry name" value="Glu/Gln-tRNA-synth_Ib_cat-dom"/>
</dbReference>
<dbReference type="NCBIfam" id="TIGR00464">
    <property type="entry name" value="gltX_bact"/>
    <property type="match status" value="1"/>
</dbReference>
<feature type="short sequence motif" description="'HIGH' region" evidence="8">
    <location>
        <begin position="10"/>
        <end position="20"/>
    </location>
</feature>
<feature type="binding site" evidence="8">
    <location>
        <position position="249"/>
    </location>
    <ligand>
        <name>ATP</name>
        <dbReference type="ChEBI" id="CHEBI:30616"/>
    </ligand>
</feature>
<dbReference type="InterPro" id="IPR000924">
    <property type="entry name" value="Glu/Gln-tRNA-synth"/>
</dbReference>
<reference evidence="11 12" key="1">
    <citation type="submission" date="2019-06" db="EMBL/GenBank/DDBJ databases">
        <title>Genomic Encyclopedia of Type Strains, Phase IV (KMG-V): Genome sequencing to study the core and pangenomes of soil and plant-associated prokaryotes.</title>
        <authorList>
            <person name="Whitman W."/>
        </authorList>
    </citation>
    <scope>NUCLEOTIDE SEQUENCE [LARGE SCALE GENOMIC DNA]</scope>
    <source>
        <strain evidence="11 12">BR 11865</strain>
    </source>
</reference>
<dbReference type="GO" id="GO:0008270">
    <property type="term" value="F:zinc ion binding"/>
    <property type="evidence" value="ECO:0007669"/>
    <property type="project" value="InterPro"/>
</dbReference>
<dbReference type="Gene3D" id="1.10.10.350">
    <property type="match status" value="1"/>
</dbReference>
<dbReference type="GO" id="GO:0005524">
    <property type="term" value="F:ATP binding"/>
    <property type="evidence" value="ECO:0007669"/>
    <property type="project" value="UniProtKB-UniRule"/>
</dbReference>
<dbReference type="AlphaFoldDB" id="A0A560GAG3"/>
<dbReference type="SUPFAM" id="SSF52374">
    <property type="entry name" value="Nucleotidylyl transferase"/>
    <property type="match status" value="1"/>
</dbReference>
<protein>
    <recommendedName>
        <fullName evidence="8">Glutamate--tRNA ligase</fullName>
        <ecNumber evidence="8">6.1.1.17</ecNumber>
    </recommendedName>
    <alternativeName>
        <fullName evidence="8">Glutamyl-tRNA synthetase</fullName>
        <shortName evidence="8">GluRS</shortName>
    </alternativeName>
</protein>
<evidence type="ECO:0000256" key="5">
    <source>
        <dbReference type="ARBA" id="ARBA00022840"/>
    </source>
</evidence>
<keyword evidence="4 8" id="KW-0547">Nucleotide-binding</keyword>
<keyword evidence="6 8" id="KW-0648">Protein biosynthesis</keyword>
<dbReference type="Pfam" id="PF00749">
    <property type="entry name" value="tRNA-synt_1c"/>
    <property type="match status" value="1"/>
</dbReference>
<sequence>MSPVAVRFAPSPTGRLHIGNARAAVMNWLFARKQGGSFMLRMDDTDRERSTAEYAAGIEEDLRWLGLEWDRYARQSDRLDRYTAAAERLKAAGRLYPCYETPDELGLKRKAQLAQHRPPLYDRAALRLTDADRARLEAEGRRPHWRLKLEYTPVVWDDLVRGTQRFQGQDLSDPVLIREDGQPLYTFASVVDDIELGITHVIRGEDHVANTAVQIQLYEALLGEMGGGPVPAFGHFPLITDASGAGLSKRLGSLSLKSLREESGLEPLSILSLLAKIGTSDAVEARGTLDELVADFDLAKVGRGTPKFDAEDLHRLNAQILHRMPYAAVAGRLPALGMPGADEAFWLAVRPNITHVAEAKGWWDITHAPLAPVVTDAAFLEAAAGLLPAAPWGPDTWGQWVDAVKAATGAKGKALFMPLRLALTGLEHGPELKTMLPLIGRERTLARLSGQTA</sequence>
<dbReference type="InterPro" id="IPR049940">
    <property type="entry name" value="GluQ/Sye"/>
</dbReference>
<feature type="short sequence motif" description="'KMSKS' region" evidence="8">
    <location>
        <begin position="246"/>
        <end position="250"/>
    </location>
</feature>
<gene>
    <name evidence="8" type="primary">gltX</name>
    <name evidence="11" type="ORF">FBZ88_102329</name>
</gene>
<dbReference type="GO" id="GO:0005829">
    <property type="term" value="C:cytosol"/>
    <property type="evidence" value="ECO:0007669"/>
    <property type="project" value="TreeGrafter"/>
</dbReference>
<dbReference type="InterPro" id="IPR020751">
    <property type="entry name" value="aa-tRNA-synth_I_codon-bd_sub2"/>
</dbReference>
<evidence type="ECO:0000256" key="7">
    <source>
        <dbReference type="ARBA" id="ARBA00023146"/>
    </source>
</evidence>